<dbReference type="Proteomes" id="UP000008068">
    <property type="component" value="Unassembled WGS sequence"/>
</dbReference>
<evidence type="ECO:0000313" key="2">
    <source>
        <dbReference type="EMBL" id="EGT39396.1"/>
    </source>
</evidence>
<dbReference type="HOGENOM" id="CLU_1497523_0_0_1"/>
<protein>
    <submittedName>
        <fullName evidence="2">Uncharacterized protein</fullName>
    </submittedName>
</protein>
<gene>
    <name evidence="2" type="ORF">CAEBREN_12617</name>
</gene>
<accession>G0NX46</accession>
<dbReference type="InParanoid" id="G0NX46"/>
<evidence type="ECO:0000256" key="1">
    <source>
        <dbReference type="SAM" id="MobiDB-lite"/>
    </source>
</evidence>
<reference evidence="3" key="1">
    <citation type="submission" date="2011-07" db="EMBL/GenBank/DDBJ databases">
        <authorList>
            <consortium name="Caenorhabditis brenneri Sequencing and Analysis Consortium"/>
            <person name="Wilson R.K."/>
        </authorList>
    </citation>
    <scope>NUCLEOTIDE SEQUENCE [LARGE SCALE GENOMIC DNA]</scope>
    <source>
        <strain evidence="3">PB2801</strain>
    </source>
</reference>
<evidence type="ECO:0000313" key="3">
    <source>
        <dbReference type="Proteomes" id="UP000008068"/>
    </source>
</evidence>
<feature type="region of interest" description="Disordered" evidence="1">
    <location>
        <begin position="1"/>
        <end position="23"/>
    </location>
</feature>
<dbReference type="AlphaFoldDB" id="G0NX46"/>
<name>G0NX46_CAEBE</name>
<dbReference type="EMBL" id="GL379969">
    <property type="protein sequence ID" value="EGT39396.1"/>
    <property type="molecule type" value="Genomic_DNA"/>
</dbReference>
<proteinExistence type="predicted"/>
<sequence>MFKQVKSEVPEDSVPPPSGHATGSRIVDVIELDDDEHVTVPVAPHLPTAPLISDDTGPATPGPADLQMDAATFHHLRGVLAAFFPQFAQAPSPYMTPHQGAVANHQFPPPVPSPYVSSAPGTSSYVAAATGTVAIPQFPSNQMSFPPPPLGTVPVQSFPHHQISFPIPTPPAFLPTIPRS</sequence>
<keyword evidence="3" id="KW-1185">Reference proteome</keyword>
<organism evidence="3">
    <name type="scientific">Caenorhabditis brenneri</name>
    <name type="common">Nematode worm</name>
    <dbReference type="NCBI Taxonomy" id="135651"/>
    <lineage>
        <taxon>Eukaryota</taxon>
        <taxon>Metazoa</taxon>
        <taxon>Ecdysozoa</taxon>
        <taxon>Nematoda</taxon>
        <taxon>Chromadorea</taxon>
        <taxon>Rhabditida</taxon>
        <taxon>Rhabditina</taxon>
        <taxon>Rhabditomorpha</taxon>
        <taxon>Rhabditoidea</taxon>
        <taxon>Rhabditidae</taxon>
        <taxon>Peloderinae</taxon>
        <taxon>Caenorhabditis</taxon>
    </lineage>
</organism>